<gene>
    <name evidence="2" type="ORF">SAMN05192555_10327</name>
</gene>
<dbReference type="PANTHER" id="PTHR34351">
    <property type="entry name" value="SLR1927 PROTEIN-RELATED"/>
    <property type="match status" value="1"/>
</dbReference>
<organism evidence="2 3">
    <name type="scientific">Franzmannia pantelleriensis</name>
    <dbReference type="NCBI Taxonomy" id="48727"/>
    <lineage>
        <taxon>Bacteria</taxon>
        <taxon>Pseudomonadati</taxon>
        <taxon>Pseudomonadota</taxon>
        <taxon>Gammaproteobacteria</taxon>
        <taxon>Oceanospirillales</taxon>
        <taxon>Halomonadaceae</taxon>
        <taxon>Franzmannia</taxon>
    </lineage>
</organism>
<keyword evidence="1" id="KW-1133">Transmembrane helix</keyword>
<protein>
    <submittedName>
        <fullName evidence="2">Uncharacterized protein</fullName>
    </submittedName>
</protein>
<keyword evidence="1" id="KW-0812">Transmembrane</keyword>
<evidence type="ECO:0000313" key="2">
    <source>
        <dbReference type="EMBL" id="SDL18522.1"/>
    </source>
</evidence>
<proteinExistence type="predicted"/>
<dbReference type="EMBL" id="FNGH01000003">
    <property type="protein sequence ID" value="SDL18522.1"/>
    <property type="molecule type" value="Genomic_DNA"/>
</dbReference>
<dbReference type="RefSeq" id="WP_089657321.1">
    <property type="nucleotide sequence ID" value="NZ_FNGH01000003.1"/>
</dbReference>
<sequence>MAGLSPIRRLHDWWQRRRLSAAGQPLGAQRLFLMPTRFGVIWAVLIPVLLLFGINYQNNLAYGLAFWLFAVALVSLWRGWRNLHGVSLTASASGEVFAGDLAHLSVRLSAARHRHALRVVLVAGPGQVAAAEGEIRGSELILPLAVPSLHRGQWRLPPLRLESAWPLGLVRLVAWVDSGVELLVYPAPGETGEAHARRRGQGLAPQDFAGLRRFEPGDGPARLAWKQWSRTGVLSTKAFSLPPRRQRWLDYDACSGEPEARLSRLCAQLLDYHRAGDLYGLRLPGVELAPANGPAQRRRALQALARWAAPSPRSGS</sequence>
<reference evidence="3" key="1">
    <citation type="submission" date="2016-10" db="EMBL/GenBank/DDBJ databases">
        <authorList>
            <person name="Varghese N."/>
            <person name="Submissions S."/>
        </authorList>
    </citation>
    <scope>NUCLEOTIDE SEQUENCE [LARGE SCALE GENOMIC DNA]</scope>
    <source>
        <strain evidence="3">AAP</strain>
    </source>
</reference>
<dbReference type="OrthoDB" id="5298497at2"/>
<name>A0A1G9I091_9GAMM</name>
<dbReference type="AlphaFoldDB" id="A0A1G9I091"/>
<dbReference type="STRING" id="48727.SAMN05192555_10327"/>
<keyword evidence="1" id="KW-0472">Membrane</keyword>
<feature type="transmembrane region" description="Helical" evidence="1">
    <location>
        <begin position="38"/>
        <end position="54"/>
    </location>
</feature>
<dbReference type="Proteomes" id="UP000199107">
    <property type="component" value="Unassembled WGS sequence"/>
</dbReference>
<evidence type="ECO:0000256" key="1">
    <source>
        <dbReference type="SAM" id="Phobius"/>
    </source>
</evidence>
<accession>A0A1G9I091</accession>
<keyword evidence="3" id="KW-1185">Reference proteome</keyword>
<evidence type="ECO:0000313" key="3">
    <source>
        <dbReference type="Proteomes" id="UP000199107"/>
    </source>
</evidence>
<feature type="transmembrane region" description="Helical" evidence="1">
    <location>
        <begin position="60"/>
        <end position="77"/>
    </location>
</feature>
<dbReference type="PANTHER" id="PTHR34351:SF1">
    <property type="entry name" value="SLR1927 PROTEIN"/>
    <property type="match status" value="1"/>
</dbReference>